<keyword evidence="4" id="KW-0648">Protein biosynthesis</keyword>
<sequence length="626" mass="69941">MASQEDPTVSSPSAAITPLTPFKYSNRVLLKTITERADERPELIGQRVVIGGWVKSSKEEKKSSPIAPPLHQSDKKVDPSKTKDVTCVEILQSKIPLIRSIMEVFGRTGYAPPKKDEPVTHKPTPPQPSTVYLMVADGSGVASLQVVVDSSLASPSKLLPTGTCILVEGVLKKPSAKGKQVIELEADRILHIGTVDPGKYPLSRKRLPLDMLRDFPHFRPRTTTVASVMRIRSALSFATHLFFEHNAFFDVQVPIITTLDYEGLGKMFLVTSLEQKADEDKLKTISEVEGVDLETVKAAVREKSNIVENLKRSDSNREALVVAIQDLKKTNELASQLEARGKTKSASSFKAPQIDSSDGFFSCQTYLTASGGLHLETYAYALGNVYSFGPRFQADKTDSSKQAAEMWMVEAEMAFAQIEDSMHCAIDFFKYLCKWVLENCSEDMNFVAKRIDNACITRLQQTVSVPSDIVSYKEVIDILMKVTDNNFETNIQWGVSLTREHLSYLADNIFKKPVIIYNYPKESKPFFVRVNDDMRTVAAFDLVAPKVGVIVSGGQNEERLDVITSRIKELGLPREKYEWYLDLRQHGTVKNSGFTLRFDLLILFITGLTNVRDVIPFPRSQGKIIN</sequence>
<reference evidence="8" key="1">
    <citation type="submission" date="2023-10" db="EMBL/GenBank/DDBJ databases">
        <title>Chromosome-level genome of the transformable northern wattle, Acacia crassicarpa.</title>
        <authorList>
            <person name="Massaro I."/>
            <person name="Sinha N.R."/>
            <person name="Poethig S."/>
            <person name="Leichty A.R."/>
        </authorList>
    </citation>
    <scope>NUCLEOTIDE SEQUENCE</scope>
    <source>
        <strain evidence="8">Acra3RX</strain>
        <tissue evidence="8">Leaf</tissue>
    </source>
</reference>
<evidence type="ECO:0000256" key="6">
    <source>
        <dbReference type="SAM" id="MobiDB-lite"/>
    </source>
</evidence>
<dbReference type="PANTHER" id="PTHR22594:SF36">
    <property type="entry name" value="ASPARAGINE--TRNA LIGASE, CYTOPLASMIC 2"/>
    <property type="match status" value="1"/>
</dbReference>
<keyword evidence="1" id="KW-0436">Ligase</keyword>
<dbReference type="InterPro" id="IPR045864">
    <property type="entry name" value="aa-tRNA-synth_II/BPL/LPL"/>
</dbReference>
<dbReference type="Gene3D" id="3.30.930.10">
    <property type="entry name" value="Bira Bifunctional Protein, Domain 2"/>
    <property type="match status" value="1"/>
</dbReference>
<organism evidence="8 9">
    <name type="scientific">Acacia crassicarpa</name>
    <name type="common">northern wattle</name>
    <dbReference type="NCBI Taxonomy" id="499986"/>
    <lineage>
        <taxon>Eukaryota</taxon>
        <taxon>Viridiplantae</taxon>
        <taxon>Streptophyta</taxon>
        <taxon>Embryophyta</taxon>
        <taxon>Tracheophyta</taxon>
        <taxon>Spermatophyta</taxon>
        <taxon>Magnoliopsida</taxon>
        <taxon>eudicotyledons</taxon>
        <taxon>Gunneridae</taxon>
        <taxon>Pentapetalae</taxon>
        <taxon>rosids</taxon>
        <taxon>fabids</taxon>
        <taxon>Fabales</taxon>
        <taxon>Fabaceae</taxon>
        <taxon>Caesalpinioideae</taxon>
        <taxon>mimosoid clade</taxon>
        <taxon>Acacieae</taxon>
        <taxon>Acacia</taxon>
    </lineage>
</organism>
<dbReference type="NCBIfam" id="NF003037">
    <property type="entry name" value="PRK03932.1"/>
    <property type="match status" value="1"/>
</dbReference>
<evidence type="ECO:0000259" key="7">
    <source>
        <dbReference type="Pfam" id="PF00152"/>
    </source>
</evidence>
<keyword evidence="3" id="KW-0067">ATP-binding</keyword>
<keyword evidence="5" id="KW-0030">Aminoacyl-tRNA synthetase</keyword>
<dbReference type="GO" id="GO:0006421">
    <property type="term" value="P:asparaginyl-tRNA aminoacylation"/>
    <property type="evidence" value="ECO:0007669"/>
    <property type="project" value="TreeGrafter"/>
</dbReference>
<feature type="domain" description="Aminoacyl-tRNA synthetase class II (D/K/N)" evidence="7">
    <location>
        <begin position="344"/>
        <end position="620"/>
    </location>
</feature>
<dbReference type="SUPFAM" id="SSF55681">
    <property type="entry name" value="Class II aaRS and biotin synthetases"/>
    <property type="match status" value="1"/>
</dbReference>
<evidence type="ECO:0000256" key="2">
    <source>
        <dbReference type="ARBA" id="ARBA00022741"/>
    </source>
</evidence>
<feature type="region of interest" description="Disordered" evidence="6">
    <location>
        <begin position="60"/>
        <end position="82"/>
    </location>
</feature>
<gene>
    <name evidence="8" type="ORF">QN277_024880</name>
</gene>
<evidence type="ECO:0000256" key="1">
    <source>
        <dbReference type="ARBA" id="ARBA00022598"/>
    </source>
</evidence>
<dbReference type="EMBL" id="JAWXYG010000007">
    <property type="protein sequence ID" value="KAK4268194.1"/>
    <property type="molecule type" value="Genomic_DNA"/>
</dbReference>
<dbReference type="GO" id="GO:0005524">
    <property type="term" value="F:ATP binding"/>
    <property type="evidence" value="ECO:0007669"/>
    <property type="project" value="UniProtKB-KW"/>
</dbReference>
<feature type="compositionally biased region" description="Basic and acidic residues" evidence="6">
    <location>
        <begin position="72"/>
        <end position="82"/>
    </location>
</feature>
<dbReference type="AlphaFoldDB" id="A0AAE1MK14"/>
<protein>
    <recommendedName>
        <fullName evidence="7">Aminoacyl-tRNA synthetase class II (D/K/N) domain-containing protein</fullName>
    </recommendedName>
</protein>
<accession>A0AAE1MK14</accession>
<dbReference type="GO" id="GO:0004816">
    <property type="term" value="F:asparagine-tRNA ligase activity"/>
    <property type="evidence" value="ECO:0007669"/>
    <property type="project" value="TreeGrafter"/>
</dbReference>
<keyword evidence="9" id="KW-1185">Reference proteome</keyword>
<dbReference type="GO" id="GO:0005739">
    <property type="term" value="C:mitochondrion"/>
    <property type="evidence" value="ECO:0007669"/>
    <property type="project" value="TreeGrafter"/>
</dbReference>
<evidence type="ECO:0000256" key="5">
    <source>
        <dbReference type="ARBA" id="ARBA00023146"/>
    </source>
</evidence>
<dbReference type="InterPro" id="IPR004364">
    <property type="entry name" value="Aa-tRNA-synt_II"/>
</dbReference>
<dbReference type="Pfam" id="PF00152">
    <property type="entry name" value="tRNA-synt_2"/>
    <property type="match status" value="1"/>
</dbReference>
<evidence type="ECO:0000256" key="4">
    <source>
        <dbReference type="ARBA" id="ARBA00022917"/>
    </source>
</evidence>
<evidence type="ECO:0000313" key="9">
    <source>
        <dbReference type="Proteomes" id="UP001293593"/>
    </source>
</evidence>
<proteinExistence type="predicted"/>
<evidence type="ECO:0000313" key="8">
    <source>
        <dbReference type="EMBL" id="KAK4268194.1"/>
    </source>
</evidence>
<evidence type="ECO:0000256" key="3">
    <source>
        <dbReference type="ARBA" id="ARBA00022840"/>
    </source>
</evidence>
<name>A0AAE1MK14_9FABA</name>
<dbReference type="Proteomes" id="UP001293593">
    <property type="component" value="Unassembled WGS sequence"/>
</dbReference>
<keyword evidence="2" id="KW-0547">Nucleotide-binding</keyword>
<comment type="caution">
    <text evidence="8">The sequence shown here is derived from an EMBL/GenBank/DDBJ whole genome shotgun (WGS) entry which is preliminary data.</text>
</comment>
<dbReference type="PANTHER" id="PTHR22594">
    <property type="entry name" value="ASPARTYL/LYSYL-TRNA SYNTHETASE"/>
    <property type="match status" value="1"/>
</dbReference>